<accession>A0ACC0WGU4</accession>
<evidence type="ECO:0000313" key="2">
    <source>
        <dbReference type="Proteomes" id="UP001163321"/>
    </source>
</evidence>
<reference evidence="1 2" key="1">
    <citation type="journal article" date="2022" name="bioRxiv">
        <title>The genome of the oomycete Peronosclerospora sorghi, a cosmopolitan pathogen of maize and sorghum, is inflated with dispersed pseudogenes.</title>
        <authorList>
            <person name="Fletcher K."/>
            <person name="Martin F."/>
            <person name="Isakeit T."/>
            <person name="Cavanaugh K."/>
            <person name="Magill C."/>
            <person name="Michelmore R."/>
        </authorList>
    </citation>
    <scope>NUCLEOTIDE SEQUENCE [LARGE SCALE GENOMIC DNA]</scope>
    <source>
        <strain evidence="1">P6</strain>
    </source>
</reference>
<protein>
    <submittedName>
        <fullName evidence="1">Uncharacterized protein</fullName>
    </submittedName>
</protein>
<comment type="caution">
    <text evidence="1">The sequence shown here is derived from an EMBL/GenBank/DDBJ whole genome shotgun (WGS) entry which is preliminary data.</text>
</comment>
<keyword evidence="2" id="KW-1185">Reference proteome</keyword>
<name>A0ACC0WGU4_9STRA</name>
<proteinExistence type="predicted"/>
<evidence type="ECO:0000313" key="1">
    <source>
        <dbReference type="EMBL" id="KAI9916926.1"/>
    </source>
</evidence>
<organism evidence="1 2">
    <name type="scientific">Peronosclerospora sorghi</name>
    <dbReference type="NCBI Taxonomy" id="230839"/>
    <lineage>
        <taxon>Eukaryota</taxon>
        <taxon>Sar</taxon>
        <taxon>Stramenopiles</taxon>
        <taxon>Oomycota</taxon>
        <taxon>Peronosporomycetes</taxon>
        <taxon>Peronosporales</taxon>
        <taxon>Peronosporaceae</taxon>
        <taxon>Peronosclerospora</taxon>
    </lineage>
</organism>
<dbReference type="Proteomes" id="UP001163321">
    <property type="component" value="Chromosome 2"/>
</dbReference>
<sequence length="64" mass="7023">MAAAASVRFGLVYEPETAAAPCDIKEVMPRGGENLEENTAWIRAEDGPAEDGEEKIQQQFRTRA</sequence>
<dbReference type="EMBL" id="CM047581">
    <property type="protein sequence ID" value="KAI9916926.1"/>
    <property type="molecule type" value="Genomic_DNA"/>
</dbReference>
<gene>
    <name evidence="1" type="ORF">PsorP6_017017</name>
</gene>